<protein>
    <submittedName>
        <fullName evidence="3">Hydantoinase/oxoprolinase</fullName>
    </submittedName>
</protein>
<evidence type="ECO:0000313" key="3">
    <source>
        <dbReference type="EMBL" id="TVP40492.1"/>
    </source>
</evidence>
<accession>A0A557SV60</accession>
<proteinExistence type="predicted"/>
<dbReference type="GO" id="GO:0017168">
    <property type="term" value="F:5-oxoprolinase (ATP-hydrolyzing) activity"/>
    <property type="evidence" value="ECO:0007669"/>
    <property type="project" value="TreeGrafter"/>
</dbReference>
<comment type="caution">
    <text evidence="3">The sequence shown here is derived from an EMBL/GenBank/DDBJ whole genome shotgun (WGS) entry which is preliminary data.</text>
</comment>
<dbReference type="InterPro" id="IPR045079">
    <property type="entry name" value="Oxoprolinase-like"/>
</dbReference>
<dbReference type="Pfam" id="PF05378">
    <property type="entry name" value="Hydant_A_N"/>
    <property type="match status" value="1"/>
</dbReference>
<dbReference type="PANTHER" id="PTHR11365">
    <property type="entry name" value="5-OXOPROLINASE RELATED"/>
    <property type="match status" value="1"/>
</dbReference>
<dbReference type="AlphaFoldDB" id="A0A557SV60"/>
<feature type="domain" description="Hydantoinase A/oxoprolinase" evidence="1">
    <location>
        <begin position="191"/>
        <end position="499"/>
    </location>
</feature>
<feature type="domain" description="Hydantoinase/oxoprolinase N-terminal" evidence="2">
    <location>
        <begin position="5"/>
        <end position="169"/>
    </location>
</feature>
<evidence type="ECO:0000259" key="1">
    <source>
        <dbReference type="Pfam" id="PF01968"/>
    </source>
</evidence>
<dbReference type="SUPFAM" id="SSF53067">
    <property type="entry name" value="Actin-like ATPase domain"/>
    <property type="match status" value="1"/>
</dbReference>
<dbReference type="InterPro" id="IPR008040">
    <property type="entry name" value="Hydant_A_N"/>
</dbReference>
<dbReference type="Pfam" id="PF01968">
    <property type="entry name" value="Hydantoinase_A"/>
    <property type="match status" value="1"/>
</dbReference>
<evidence type="ECO:0000313" key="4">
    <source>
        <dbReference type="Proteomes" id="UP000315289"/>
    </source>
</evidence>
<dbReference type="EMBL" id="VOAH01000007">
    <property type="protein sequence ID" value="TVP40492.1"/>
    <property type="molecule type" value="Genomic_DNA"/>
</dbReference>
<dbReference type="InterPro" id="IPR002821">
    <property type="entry name" value="Hydantoinase_A"/>
</dbReference>
<evidence type="ECO:0000259" key="2">
    <source>
        <dbReference type="Pfam" id="PF05378"/>
    </source>
</evidence>
<dbReference type="PANTHER" id="PTHR11365:SF23">
    <property type="entry name" value="HYPOTHETICAL 5-OXOPROLINASE (EUROFUNG)-RELATED"/>
    <property type="match status" value="1"/>
</dbReference>
<reference evidence="3 4" key="1">
    <citation type="journal article" date="2019" name="Front. Microbiol.">
        <title>Ammonia Oxidation by the Arctic Terrestrial Thaumarchaeote Candidatus Nitrosocosmicus arcticus Is Stimulated by Increasing Temperatures.</title>
        <authorList>
            <person name="Alves R.J.E."/>
            <person name="Kerou M."/>
            <person name="Zappe A."/>
            <person name="Bittner R."/>
            <person name="Abby S.S."/>
            <person name="Schmidt H.A."/>
            <person name="Pfeifer K."/>
            <person name="Schleper C."/>
        </authorList>
    </citation>
    <scope>NUCLEOTIDE SEQUENCE [LARGE SCALE GENOMIC DNA]</scope>
    <source>
        <strain evidence="3 4">Kfb</strain>
    </source>
</reference>
<dbReference type="GO" id="GO:0006749">
    <property type="term" value="P:glutathione metabolic process"/>
    <property type="evidence" value="ECO:0007669"/>
    <property type="project" value="TreeGrafter"/>
</dbReference>
<sequence length="704" mass="76403">MKKIRIGIDVGGTFTKAVAIDVIEKKILGKKSVSTTHSIEGGVSVGIVNALSSLIKMCNIDREEIELISHSTTQAVNAFLEGDVSKVGIIGMGVGMEKTNVVKRTHIKDISLNSNKFLRTCYTFLDTSKYLEEPGIEKSMEKLVSEGAQSIVVSEAFGVDDPSNELFVMKHSKLPCTAGHELTGIYGLEIRTLTATINASILPKATSTANFVKSAVNKLGIDVPVMIMKGDGGVTTLDSFLHKPIITVLSGPAASVVGALLFLQVLEGIFIEVGGTSTNISIIKDGKPEMRYVNIMEHPTCIRSLDVRICGVAGGSLLRLSSKRKIIDVGPRSSHIAGLEYSCFADPGELIKGEIVPISPLNNDPNDYISIKVPGGKAYGITNTCAANALGLIPKDDNAYGNVDSARIAFTKLATYMGMSPEPITRQVLDISVSKISDYIIPMVKEYKLSKNRIVVIGGGGGASVLVPLVAKKLSFEYKKADYADVISSIGVATGMIYEEKEKTINNPTPEDVTQLITEIKDVAIRKNAAPDSLSVQSEYISDRSILRVTVIGNVALDLNNISSRELKQEELVEIAKDLFHHDGDITLEHKLGNYCIFTNTYQKKKLFFKTRMQSILILDKFGRVRLSLDNGKLIHSFSAKMSADLPSIISKFSSNSDLSPNVQLVDGFQLLDFSSLNANEQVIQAIREQLDKIDSEVLLIIKQ</sequence>
<name>A0A557SV60_9ARCH</name>
<dbReference type="RefSeq" id="WP_144730644.1">
    <property type="nucleotide sequence ID" value="NZ_ML675583.1"/>
</dbReference>
<dbReference type="InterPro" id="IPR043129">
    <property type="entry name" value="ATPase_NBD"/>
</dbReference>
<dbReference type="OrthoDB" id="8261at2157"/>
<gene>
    <name evidence="3" type="ORF">NARC_70070</name>
</gene>
<keyword evidence="4" id="KW-1185">Reference proteome</keyword>
<organism evidence="3 4">
    <name type="scientific">Candidatus Nitrosocosmicus arcticus</name>
    <dbReference type="NCBI Taxonomy" id="2035267"/>
    <lineage>
        <taxon>Archaea</taxon>
        <taxon>Nitrososphaerota</taxon>
        <taxon>Nitrososphaeria</taxon>
        <taxon>Nitrososphaerales</taxon>
        <taxon>Nitrososphaeraceae</taxon>
        <taxon>Candidatus Nitrosocosmicus</taxon>
    </lineage>
</organism>
<dbReference type="Proteomes" id="UP000315289">
    <property type="component" value="Unassembled WGS sequence"/>
</dbReference>
<dbReference type="GO" id="GO:0005829">
    <property type="term" value="C:cytosol"/>
    <property type="evidence" value="ECO:0007669"/>
    <property type="project" value="TreeGrafter"/>
</dbReference>